<dbReference type="InterPro" id="IPR029055">
    <property type="entry name" value="Ntn_hydrolases_N"/>
</dbReference>
<feature type="domain" description="Glutamine amidotransferase type-2" evidence="5">
    <location>
        <begin position="65"/>
        <end position="156"/>
    </location>
</feature>
<dbReference type="AlphaFoldDB" id="A0A437GXQ2"/>
<proteinExistence type="predicted"/>
<evidence type="ECO:0000256" key="1">
    <source>
        <dbReference type="ARBA" id="ARBA00005187"/>
    </source>
</evidence>
<feature type="domain" description="Asparagine synthetase" evidence="4">
    <location>
        <begin position="233"/>
        <end position="414"/>
    </location>
</feature>
<dbReference type="GO" id="GO:0004066">
    <property type="term" value="F:asparagine synthase (glutamine-hydrolyzing) activity"/>
    <property type="evidence" value="ECO:0007669"/>
    <property type="project" value="UniProtKB-EC"/>
</dbReference>
<comment type="caution">
    <text evidence="6">The sequence shown here is derived from an EMBL/GenBank/DDBJ whole genome shotgun (WGS) entry which is preliminary data.</text>
</comment>
<evidence type="ECO:0000259" key="5">
    <source>
        <dbReference type="Pfam" id="PF13537"/>
    </source>
</evidence>
<dbReference type="OrthoDB" id="9763290at2"/>
<evidence type="ECO:0000313" key="7">
    <source>
        <dbReference type="Proteomes" id="UP000283003"/>
    </source>
</evidence>
<dbReference type="InterPro" id="IPR014729">
    <property type="entry name" value="Rossmann-like_a/b/a_fold"/>
</dbReference>
<dbReference type="Gene3D" id="3.40.50.620">
    <property type="entry name" value="HUPs"/>
    <property type="match status" value="2"/>
</dbReference>
<dbReference type="SUPFAM" id="SSF52402">
    <property type="entry name" value="Adenine nucleotide alpha hydrolases-like"/>
    <property type="match status" value="1"/>
</dbReference>
<dbReference type="PANTHER" id="PTHR43284:SF1">
    <property type="entry name" value="ASPARAGINE SYNTHETASE"/>
    <property type="match status" value="1"/>
</dbReference>
<dbReference type="GO" id="GO:0006529">
    <property type="term" value="P:asparagine biosynthetic process"/>
    <property type="evidence" value="ECO:0007669"/>
    <property type="project" value="InterPro"/>
</dbReference>
<gene>
    <name evidence="6" type="ORF">EKN06_09575</name>
</gene>
<dbReference type="EC" id="6.3.5.4" evidence="2"/>
<dbReference type="PANTHER" id="PTHR43284">
    <property type="entry name" value="ASPARAGINE SYNTHETASE (GLUTAMINE-HYDROLYZING)"/>
    <property type="match status" value="1"/>
</dbReference>
<dbReference type="Pfam" id="PF00733">
    <property type="entry name" value="Asn_synthase"/>
    <property type="match status" value="2"/>
</dbReference>
<keyword evidence="7" id="KW-1185">Reference proteome</keyword>
<comment type="pathway">
    <text evidence="1">Amino-acid biosynthesis; L-asparagine biosynthesis; L-asparagine from L-aspartate (L-Gln route): step 1/1.</text>
</comment>
<evidence type="ECO:0000313" key="6">
    <source>
        <dbReference type="EMBL" id="RVQ67149.1"/>
    </source>
</evidence>
<evidence type="ECO:0000256" key="2">
    <source>
        <dbReference type="ARBA" id="ARBA00012737"/>
    </source>
</evidence>
<comment type="catalytic activity">
    <reaction evidence="3">
        <text>L-aspartate + L-glutamine + ATP + H2O = L-asparagine + L-glutamate + AMP + diphosphate + H(+)</text>
        <dbReference type="Rhea" id="RHEA:12228"/>
        <dbReference type="ChEBI" id="CHEBI:15377"/>
        <dbReference type="ChEBI" id="CHEBI:15378"/>
        <dbReference type="ChEBI" id="CHEBI:29985"/>
        <dbReference type="ChEBI" id="CHEBI:29991"/>
        <dbReference type="ChEBI" id="CHEBI:30616"/>
        <dbReference type="ChEBI" id="CHEBI:33019"/>
        <dbReference type="ChEBI" id="CHEBI:58048"/>
        <dbReference type="ChEBI" id="CHEBI:58359"/>
        <dbReference type="ChEBI" id="CHEBI:456215"/>
        <dbReference type="EC" id="6.3.5.4"/>
    </reaction>
</comment>
<dbReference type="Proteomes" id="UP000283003">
    <property type="component" value="Unassembled WGS sequence"/>
</dbReference>
<protein>
    <recommendedName>
        <fullName evidence="2">asparagine synthase (glutamine-hydrolyzing)</fullName>
        <ecNumber evidence="2">6.3.5.4</ecNumber>
    </recommendedName>
</protein>
<name>A0A437GXQ2_9SPHN</name>
<dbReference type="InterPro" id="IPR001962">
    <property type="entry name" value="Asn_synthase"/>
</dbReference>
<dbReference type="SUPFAM" id="SSF56235">
    <property type="entry name" value="N-terminal nucleophile aminohydrolases (Ntn hydrolases)"/>
    <property type="match status" value="1"/>
</dbReference>
<reference evidence="6 7" key="1">
    <citation type="submission" date="2018-12" db="EMBL/GenBank/DDBJ databases">
        <title>Croceicoccus ponticola sp. nov., a lipolytic bacterium isolated from seawater.</title>
        <authorList>
            <person name="Yoon J.-H."/>
        </authorList>
    </citation>
    <scope>NUCLEOTIDE SEQUENCE [LARGE SCALE GENOMIC DNA]</scope>
    <source>
        <strain evidence="6 7">GM-16</strain>
    </source>
</reference>
<dbReference type="InterPro" id="IPR017932">
    <property type="entry name" value="GATase_2_dom"/>
</dbReference>
<dbReference type="Gene3D" id="3.60.20.10">
    <property type="entry name" value="Glutamine Phosphoribosylpyrophosphate, subunit 1, domain 1"/>
    <property type="match status" value="1"/>
</dbReference>
<organism evidence="6 7">
    <name type="scientific">Croceicoccus ponticola</name>
    <dbReference type="NCBI Taxonomy" id="2217664"/>
    <lineage>
        <taxon>Bacteria</taxon>
        <taxon>Pseudomonadati</taxon>
        <taxon>Pseudomonadota</taxon>
        <taxon>Alphaproteobacteria</taxon>
        <taxon>Sphingomonadales</taxon>
        <taxon>Erythrobacteraceae</taxon>
        <taxon>Croceicoccus</taxon>
    </lineage>
</organism>
<evidence type="ECO:0000259" key="4">
    <source>
        <dbReference type="Pfam" id="PF00733"/>
    </source>
</evidence>
<accession>A0A437GXQ2</accession>
<sequence>MIALHLRWGSLAVPPPDRFLQPSGTAQHFAGASISTHNAVFSAIGPNALVSAGLCAPALVTADGGTLLFDGHIDDRDALCAALTITCTDDARLYAAAFDKWGDEVDAYVSGQYATIYVPPHGQSVRLARSPLRASPLHYWSDADQLVVASSPRLLFATGVVPRAVDEQKIADSLILNYKEVERSWFDNIARLPIGSVRWIERTTAHTRRYYDAMNLPEVRFASDDQYVEAANALMDAALRSSLDRFARPAISLSGGLDSQAVAAAAMPHLASGERLKGYTSVPQAGFADDPHHPTFANEWPYVEALAAMHDGLEVEAVHTADKWFGHKLGDIFELAGIVPRNAANLHWIHDVWSRARDDGRDVMLTGNTGNLTFSADGNWAFGEWFRNGQWRRLFAELRAARQGTQSTARALLSRVVAPELPDAAWLLLQRIAGRAPVDPFASWCPINPAWANRMHVKERAADMGQDILFRSQPRVEAYRRNIGGGETGDIEQVFVQLYGIPARDPTTYRPLVDFCHGIPSEQYMKRGQDRRLARRMLQGRVPEAVRTENRRGVQASDWAMRLKAERAHLSGELARLAKDDAMAERMDLRGLQATLDSWDGEQPADPAIASRLQLALPRALATARFIQAQEHAATQTT</sequence>
<dbReference type="Pfam" id="PF13537">
    <property type="entry name" value="GATase_7"/>
    <property type="match status" value="1"/>
</dbReference>
<dbReference type="InterPro" id="IPR051786">
    <property type="entry name" value="ASN_synthetase/amidase"/>
</dbReference>
<feature type="domain" description="Asparagine synthetase" evidence="4">
    <location>
        <begin position="500"/>
        <end position="601"/>
    </location>
</feature>
<evidence type="ECO:0000256" key="3">
    <source>
        <dbReference type="ARBA" id="ARBA00048741"/>
    </source>
</evidence>
<dbReference type="EMBL" id="RXOL01000003">
    <property type="protein sequence ID" value="RVQ67149.1"/>
    <property type="molecule type" value="Genomic_DNA"/>
</dbReference>